<dbReference type="GO" id="GO:0016020">
    <property type="term" value="C:membrane"/>
    <property type="evidence" value="ECO:0007669"/>
    <property type="project" value="UniProtKB-SubCell"/>
</dbReference>
<evidence type="ECO:0000256" key="1">
    <source>
        <dbReference type="ARBA" id="ARBA00004141"/>
    </source>
</evidence>
<evidence type="ECO:0000256" key="6">
    <source>
        <dbReference type="SAM" id="Phobius"/>
    </source>
</evidence>
<evidence type="ECO:0000256" key="4">
    <source>
        <dbReference type="ARBA" id="ARBA00023136"/>
    </source>
</evidence>
<feature type="transmembrane region" description="Helical" evidence="6">
    <location>
        <begin position="402"/>
        <end position="420"/>
    </location>
</feature>
<dbReference type="PANTHER" id="PTHR37422">
    <property type="entry name" value="TEICHURONIC ACID BIOSYNTHESIS PROTEIN TUAE"/>
    <property type="match status" value="1"/>
</dbReference>
<feature type="compositionally biased region" description="Basic and acidic residues" evidence="5">
    <location>
        <begin position="454"/>
        <end position="466"/>
    </location>
</feature>
<evidence type="ECO:0000256" key="3">
    <source>
        <dbReference type="ARBA" id="ARBA00022989"/>
    </source>
</evidence>
<proteinExistence type="predicted"/>
<dbReference type="OrthoDB" id="4391260at2"/>
<dbReference type="EMBL" id="VWPL01000003">
    <property type="protein sequence ID" value="KAA5603175.1"/>
    <property type="molecule type" value="Genomic_DNA"/>
</dbReference>
<feature type="transmembrane region" description="Helical" evidence="6">
    <location>
        <begin position="25"/>
        <end position="42"/>
    </location>
</feature>
<keyword evidence="2 6" id="KW-0812">Transmembrane</keyword>
<dbReference type="GO" id="GO:0016874">
    <property type="term" value="F:ligase activity"/>
    <property type="evidence" value="ECO:0007669"/>
    <property type="project" value="UniProtKB-KW"/>
</dbReference>
<feature type="transmembrane region" description="Helical" evidence="6">
    <location>
        <begin position="187"/>
        <end position="204"/>
    </location>
</feature>
<reference evidence="8 9" key="1">
    <citation type="submission" date="2019-09" db="EMBL/GenBank/DDBJ databases">
        <title>Draft Whole-Genome sequence of Blastochloris sulfoviridis DSM 729.</title>
        <authorList>
            <person name="Meyer T.E."/>
            <person name="Kyndt J.A."/>
        </authorList>
    </citation>
    <scope>NUCLEOTIDE SEQUENCE [LARGE SCALE GENOMIC DNA]</scope>
    <source>
        <strain evidence="8 9">DSM 729</strain>
    </source>
</reference>
<feature type="transmembrane region" description="Helical" evidence="6">
    <location>
        <begin position="237"/>
        <end position="268"/>
    </location>
</feature>
<feature type="transmembrane region" description="Helical" evidence="6">
    <location>
        <begin position="54"/>
        <end position="75"/>
    </location>
</feature>
<dbReference type="InterPro" id="IPR051533">
    <property type="entry name" value="WaaL-like"/>
</dbReference>
<feature type="transmembrane region" description="Helical" evidence="6">
    <location>
        <begin position="314"/>
        <end position="333"/>
    </location>
</feature>
<feature type="domain" description="O-antigen ligase-related" evidence="7">
    <location>
        <begin position="237"/>
        <end position="379"/>
    </location>
</feature>
<accession>A0A5M6I5R9</accession>
<dbReference type="InterPro" id="IPR007016">
    <property type="entry name" value="O-antigen_ligase-rel_domated"/>
</dbReference>
<organism evidence="8 9">
    <name type="scientific">Blastochloris sulfoviridis</name>
    <dbReference type="NCBI Taxonomy" id="50712"/>
    <lineage>
        <taxon>Bacteria</taxon>
        <taxon>Pseudomonadati</taxon>
        <taxon>Pseudomonadota</taxon>
        <taxon>Alphaproteobacteria</taxon>
        <taxon>Hyphomicrobiales</taxon>
        <taxon>Blastochloridaceae</taxon>
        <taxon>Blastochloris</taxon>
    </lineage>
</organism>
<sequence length="480" mass="51255">MSRLSHAALYTVVALAPLPFGSNEPLWLAMWIVLLAVSLVFADYRHLRPSHLALLAPMLVAAAVYGLVVALQSAALPGLLPDYPLHERAAALLGEPRLTPVPTATRDLPWLAIGPAVAAFMAFLAGFVTATDRDCAVRLMKVVAVASLAYAIYGLLMMVIDPHMLLWRERPAYSGRMTGTFVNPNTAATYFGMGAVIWAALLCVRLRHHLPDDRADLKDVLRLGFSRMPREITQPTLALLICLGAVLATGSRAGSLLTLLAVAVAVLLSFRRELKGASPGLAVVAAVAALGVAAVEMWGGLLEQRIQQGGVTDFSRLLIFQSSGGIIADHPWWGTGLGTFAAVFPAYRPDGFIFGIVDRAHNTPLEVAVELGLPAAAAVVLASLATLALLYRGALNRRRDRALPIAGAAVGTLTFLHALVDFHLQTAGFFLPFWAILGTTLAQSISSMSRLQRGRGEDGEEPRTGDIRPAPARPEVALNR</sequence>
<evidence type="ECO:0000313" key="9">
    <source>
        <dbReference type="Proteomes" id="UP000323886"/>
    </source>
</evidence>
<gene>
    <name evidence="8" type="ORF">F1193_02825</name>
</gene>
<evidence type="ECO:0000313" key="8">
    <source>
        <dbReference type="EMBL" id="KAA5603175.1"/>
    </source>
</evidence>
<evidence type="ECO:0000256" key="5">
    <source>
        <dbReference type="SAM" id="MobiDB-lite"/>
    </source>
</evidence>
<keyword evidence="3 6" id="KW-1133">Transmembrane helix</keyword>
<dbReference type="RefSeq" id="WP_150096156.1">
    <property type="nucleotide sequence ID" value="NZ_VWPL01000003.1"/>
</dbReference>
<evidence type="ECO:0000259" key="7">
    <source>
        <dbReference type="Pfam" id="PF04932"/>
    </source>
</evidence>
<feature type="transmembrane region" description="Helical" evidence="6">
    <location>
        <begin position="426"/>
        <end position="445"/>
    </location>
</feature>
<keyword evidence="4 6" id="KW-0472">Membrane</keyword>
<feature type="transmembrane region" description="Helical" evidence="6">
    <location>
        <begin position="371"/>
        <end position="390"/>
    </location>
</feature>
<dbReference type="PANTHER" id="PTHR37422:SF23">
    <property type="entry name" value="TEICHURONIC ACID BIOSYNTHESIS PROTEIN TUAE"/>
    <property type="match status" value="1"/>
</dbReference>
<feature type="transmembrane region" description="Helical" evidence="6">
    <location>
        <begin position="280"/>
        <end position="302"/>
    </location>
</feature>
<feature type="transmembrane region" description="Helical" evidence="6">
    <location>
        <begin position="108"/>
        <end position="130"/>
    </location>
</feature>
<comment type="caution">
    <text evidence="8">The sequence shown here is derived from an EMBL/GenBank/DDBJ whole genome shotgun (WGS) entry which is preliminary data.</text>
</comment>
<feature type="transmembrane region" description="Helical" evidence="6">
    <location>
        <begin position="142"/>
        <end position="167"/>
    </location>
</feature>
<evidence type="ECO:0000256" key="2">
    <source>
        <dbReference type="ARBA" id="ARBA00022692"/>
    </source>
</evidence>
<name>A0A5M6I5R9_9HYPH</name>
<dbReference type="Pfam" id="PF04932">
    <property type="entry name" value="Wzy_C"/>
    <property type="match status" value="1"/>
</dbReference>
<feature type="region of interest" description="Disordered" evidence="5">
    <location>
        <begin position="452"/>
        <end position="480"/>
    </location>
</feature>
<keyword evidence="8" id="KW-0436">Ligase</keyword>
<keyword evidence="9" id="KW-1185">Reference proteome</keyword>
<comment type="subcellular location">
    <subcellularLocation>
        <location evidence="1">Membrane</location>
        <topology evidence="1">Multi-pass membrane protein</topology>
    </subcellularLocation>
</comment>
<dbReference type="Proteomes" id="UP000323886">
    <property type="component" value="Unassembled WGS sequence"/>
</dbReference>
<protein>
    <submittedName>
        <fullName evidence="8">O-antigen ligase family protein</fullName>
    </submittedName>
</protein>
<dbReference type="AlphaFoldDB" id="A0A5M6I5R9"/>